<name>A0ABU5TA85_9MICC</name>
<dbReference type="Proteomes" id="UP001304769">
    <property type="component" value="Unassembled WGS sequence"/>
</dbReference>
<protein>
    <submittedName>
        <fullName evidence="1">Uncharacterized protein</fullName>
    </submittedName>
</protein>
<dbReference type="EMBL" id="JAYGGQ010000015">
    <property type="protein sequence ID" value="MEA5456602.1"/>
    <property type="molecule type" value="Genomic_DNA"/>
</dbReference>
<sequence length="40" mass="4423">MRRIRAGLTLSRAIVKTVGMQTVRSDMVLNVVVLAKRVAL</sequence>
<comment type="caution">
    <text evidence="1">The sequence shown here is derived from an EMBL/GenBank/DDBJ whole genome shotgun (WGS) entry which is preliminary data.</text>
</comment>
<dbReference type="RefSeq" id="WP_323280490.1">
    <property type="nucleotide sequence ID" value="NZ_JAYGGQ010000015.1"/>
</dbReference>
<reference evidence="1 2" key="1">
    <citation type="submission" date="2023-12" db="EMBL/GenBank/DDBJ databases">
        <title>Sinomonas terricola sp. nov, isolated from litchi orchard soil in Guangdong, PR China.</title>
        <authorList>
            <person name="Jiaxin W."/>
            <person name="Yang Z."/>
            <person name="Honghui Z."/>
        </authorList>
    </citation>
    <scope>NUCLEOTIDE SEQUENCE [LARGE SCALE GENOMIC DNA]</scope>
    <source>
        <strain evidence="1 2">JGH33</strain>
    </source>
</reference>
<accession>A0ABU5TA85</accession>
<gene>
    <name evidence="1" type="ORF">SPF06_17900</name>
</gene>
<evidence type="ECO:0000313" key="1">
    <source>
        <dbReference type="EMBL" id="MEA5456602.1"/>
    </source>
</evidence>
<keyword evidence="2" id="KW-1185">Reference proteome</keyword>
<organism evidence="1 2">
    <name type="scientific">Sinomonas terricola</name>
    <dbReference type="NCBI Taxonomy" id="3110330"/>
    <lineage>
        <taxon>Bacteria</taxon>
        <taxon>Bacillati</taxon>
        <taxon>Actinomycetota</taxon>
        <taxon>Actinomycetes</taxon>
        <taxon>Micrococcales</taxon>
        <taxon>Micrococcaceae</taxon>
        <taxon>Sinomonas</taxon>
    </lineage>
</organism>
<evidence type="ECO:0000313" key="2">
    <source>
        <dbReference type="Proteomes" id="UP001304769"/>
    </source>
</evidence>
<proteinExistence type="predicted"/>